<dbReference type="PANTHER" id="PTHR46163:SF5">
    <property type="entry name" value="TYROSINE-PROTEIN PHOSPHATASE"/>
    <property type="match status" value="1"/>
</dbReference>
<organism evidence="4 5">
    <name type="scientific">Mesorhabditis spiculigera</name>
    <dbReference type="NCBI Taxonomy" id="96644"/>
    <lineage>
        <taxon>Eukaryota</taxon>
        <taxon>Metazoa</taxon>
        <taxon>Ecdysozoa</taxon>
        <taxon>Nematoda</taxon>
        <taxon>Chromadorea</taxon>
        <taxon>Rhabditida</taxon>
        <taxon>Rhabditina</taxon>
        <taxon>Rhabditomorpha</taxon>
        <taxon>Rhabditoidea</taxon>
        <taxon>Rhabditidae</taxon>
        <taxon>Mesorhabditinae</taxon>
        <taxon>Mesorhabditis</taxon>
    </lineage>
</organism>
<dbReference type="SMART" id="SM00404">
    <property type="entry name" value="PTPc_motif"/>
    <property type="match status" value="1"/>
</dbReference>
<dbReference type="PROSITE" id="PS50056">
    <property type="entry name" value="TYR_PHOSPHATASE_2"/>
    <property type="match status" value="1"/>
</dbReference>
<evidence type="ECO:0000313" key="5">
    <source>
        <dbReference type="Proteomes" id="UP001177023"/>
    </source>
</evidence>
<dbReference type="CDD" id="cd00047">
    <property type="entry name" value="PTPc"/>
    <property type="match status" value="1"/>
</dbReference>
<feature type="compositionally biased region" description="Basic residues" evidence="1">
    <location>
        <begin position="8"/>
        <end position="23"/>
    </location>
</feature>
<dbReference type="Gene3D" id="3.90.190.10">
    <property type="entry name" value="Protein tyrosine phosphatase superfamily"/>
    <property type="match status" value="1"/>
</dbReference>
<dbReference type="SUPFAM" id="SSF52799">
    <property type="entry name" value="(Phosphotyrosine protein) phosphatases II"/>
    <property type="match status" value="1"/>
</dbReference>
<evidence type="ECO:0000259" key="3">
    <source>
        <dbReference type="PROSITE" id="PS50056"/>
    </source>
</evidence>
<dbReference type="InterPro" id="IPR000387">
    <property type="entry name" value="Tyr_Pase_dom"/>
</dbReference>
<evidence type="ECO:0000256" key="1">
    <source>
        <dbReference type="SAM" id="MobiDB-lite"/>
    </source>
</evidence>
<dbReference type="PRINTS" id="PR00700">
    <property type="entry name" value="PRTYPHPHTASE"/>
</dbReference>
<dbReference type="Proteomes" id="UP001177023">
    <property type="component" value="Unassembled WGS sequence"/>
</dbReference>
<dbReference type="GO" id="GO:0004725">
    <property type="term" value="F:protein tyrosine phosphatase activity"/>
    <property type="evidence" value="ECO:0007669"/>
    <property type="project" value="InterPro"/>
</dbReference>
<feature type="domain" description="Tyrosine specific protein phosphatases" evidence="3">
    <location>
        <begin position="255"/>
        <end position="311"/>
    </location>
</feature>
<dbReference type="InterPro" id="IPR052782">
    <property type="entry name" value="Oocyte-zygote_transition_reg"/>
</dbReference>
<dbReference type="EMBL" id="CATQJA010002651">
    <property type="protein sequence ID" value="CAJ0577506.1"/>
    <property type="molecule type" value="Genomic_DNA"/>
</dbReference>
<dbReference type="InterPro" id="IPR029021">
    <property type="entry name" value="Prot-tyrosine_phosphatase-like"/>
</dbReference>
<proteinExistence type="predicted"/>
<sequence length="351" mass="40099">MGKDDKKKKSKSKHSRHATKGSRNKPSNQQASVTHSINQSVSIDVQEQVQAFCMSILKRTFQGVRKEFADNKRNFAMSKCSVFQKNPQKNRYKDVGCLDDSRVVLRDNGADDYIHANYVATPESAKRFICCQAPLDKTCTDHWKMIVQENVEVILMLCNFKEKDTVKSAEYFPFTDITQPKVFGPYTVRCTNKENFKWPTPTSAVVVVSSLVVEVDGRQHKVLHYHWQDWPDRGVPPADQAPIDLLNVLSRTKHPMVVHCSAGIGRTGSIVLIQYIQEAIKAGKPCDKVEKLLIELRNQRANSVQTDYQYLYVHQVLLNYYHKAEYLDASIEGPLAEFTAEYNKYTANVKF</sequence>
<dbReference type="AlphaFoldDB" id="A0AA36CY23"/>
<dbReference type="PROSITE" id="PS50055">
    <property type="entry name" value="TYR_PHOSPHATASE_PTP"/>
    <property type="match status" value="1"/>
</dbReference>
<dbReference type="InterPro" id="IPR000242">
    <property type="entry name" value="PTP_cat"/>
</dbReference>
<evidence type="ECO:0000313" key="4">
    <source>
        <dbReference type="EMBL" id="CAJ0577506.1"/>
    </source>
</evidence>
<dbReference type="Pfam" id="PF00102">
    <property type="entry name" value="Y_phosphatase"/>
    <property type="match status" value="1"/>
</dbReference>
<feature type="region of interest" description="Disordered" evidence="1">
    <location>
        <begin position="1"/>
        <end position="35"/>
    </location>
</feature>
<dbReference type="InterPro" id="IPR003595">
    <property type="entry name" value="Tyr_Pase_cat"/>
</dbReference>
<evidence type="ECO:0000259" key="2">
    <source>
        <dbReference type="PROSITE" id="PS50055"/>
    </source>
</evidence>
<accession>A0AA36CY23</accession>
<gene>
    <name evidence="4" type="ORF">MSPICULIGERA_LOCUS15778</name>
</gene>
<keyword evidence="5" id="KW-1185">Reference proteome</keyword>
<name>A0AA36CY23_9BILA</name>
<dbReference type="PANTHER" id="PTHR46163">
    <property type="entry name" value="TYROSINE-PROTEIN PHOSPHATASE-RELATED"/>
    <property type="match status" value="1"/>
</dbReference>
<dbReference type="InterPro" id="IPR016130">
    <property type="entry name" value="Tyr_Pase_AS"/>
</dbReference>
<comment type="caution">
    <text evidence="4">The sequence shown here is derived from an EMBL/GenBank/DDBJ whole genome shotgun (WGS) entry which is preliminary data.</text>
</comment>
<protein>
    <submittedName>
        <fullName evidence="4">Uncharacterized protein</fullName>
    </submittedName>
</protein>
<dbReference type="SMART" id="SM00194">
    <property type="entry name" value="PTPc"/>
    <property type="match status" value="1"/>
</dbReference>
<feature type="non-terminal residue" evidence="4">
    <location>
        <position position="351"/>
    </location>
</feature>
<dbReference type="PROSITE" id="PS00383">
    <property type="entry name" value="TYR_PHOSPHATASE_1"/>
    <property type="match status" value="1"/>
</dbReference>
<feature type="domain" description="Tyrosine-protein phosphatase" evidence="2">
    <location>
        <begin position="57"/>
        <end position="320"/>
    </location>
</feature>
<feature type="compositionally biased region" description="Polar residues" evidence="1">
    <location>
        <begin position="24"/>
        <end position="35"/>
    </location>
</feature>
<reference evidence="4" key="1">
    <citation type="submission" date="2023-06" db="EMBL/GenBank/DDBJ databases">
        <authorList>
            <person name="Delattre M."/>
        </authorList>
    </citation>
    <scope>NUCLEOTIDE SEQUENCE</scope>
    <source>
        <strain evidence="4">AF72</strain>
    </source>
</reference>